<accession>A0A1F7S9F3</accession>
<dbReference type="PANTHER" id="PTHR43409:SF7">
    <property type="entry name" value="BLL1977 PROTEIN"/>
    <property type="match status" value="1"/>
</dbReference>
<dbReference type="GO" id="GO:0005829">
    <property type="term" value="C:cytosol"/>
    <property type="evidence" value="ECO:0007669"/>
    <property type="project" value="TreeGrafter"/>
</dbReference>
<dbReference type="InterPro" id="IPR051198">
    <property type="entry name" value="BchE-like"/>
</dbReference>
<evidence type="ECO:0000256" key="6">
    <source>
        <dbReference type="ARBA" id="ARBA00023004"/>
    </source>
</evidence>
<dbReference type="EMBL" id="MGDD01000003">
    <property type="protein sequence ID" value="OGL50423.1"/>
    <property type="molecule type" value="Genomic_DNA"/>
</dbReference>
<dbReference type="Pfam" id="PF02310">
    <property type="entry name" value="B12-binding"/>
    <property type="match status" value="1"/>
</dbReference>
<dbReference type="Proteomes" id="UP000179266">
    <property type="component" value="Unassembled WGS sequence"/>
</dbReference>
<dbReference type="SFLD" id="SFLDG01082">
    <property type="entry name" value="B12-binding_domain_containing"/>
    <property type="match status" value="1"/>
</dbReference>
<dbReference type="GO" id="GO:0003824">
    <property type="term" value="F:catalytic activity"/>
    <property type="evidence" value="ECO:0007669"/>
    <property type="project" value="InterPro"/>
</dbReference>
<dbReference type="InterPro" id="IPR007197">
    <property type="entry name" value="rSAM"/>
</dbReference>
<evidence type="ECO:0000256" key="5">
    <source>
        <dbReference type="ARBA" id="ARBA00022723"/>
    </source>
</evidence>
<dbReference type="GO" id="GO:0031419">
    <property type="term" value="F:cobalamin binding"/>
    <property type="evidence" value="ECO:0007669"/>
    <property type="project" value="InterPro"/>
</dbReference>
<gene>
    <name evidence="10" type="ORF">A2161_13480</name>
</gene>
<keyword evidence="4" id="KW-0949">S-adenosyl-L-methionine</keyword>
<dbReference type="Gene3D" id="3.40.50.280">
    <property type="entry name" value="Cobalamin-binding domain"/>
    <property type="match status" value="1"/>
</dbReference>
<reference evidence="10 11" key="1">
    <citation type="journal article" date="2016" name="Nat. Commun.">
        <title>Thousands of microbial genomes shed light on interconnected biogeochemical processes in an aquifer system.</title>
        <authorList>
            <person name="Anantharaman K."/>
            <person name="Brown C.T."/>
            <person name="Hug L.A."/>
            <person name="Sharon I."/>
            <person name="Castelle C.J."/>
            <person name="Probst A.J."/>
            <person name="Thomas B.C."/>
            <person name="Singh A."/>
            <person name="Wilkins M.J."/>
            <person name="Karaoz U."/>
            <person name="Brodie E.L."/>
            <person name="Williams K.H."/>
            <person name="Hubbard S.S."/>
            <person name="Banfield J.F."/>
        </authorList>
    </citation>
    <scope>NUCLEOTIDE SEQUENCE [LARGE SCALE GENOMIC DNA]</scope>
</reference>
<evidence type="ECO:0000256" key="7">
    <source>
        <dbReference type="ARBA" id="ARBA00023014"/>
    </source>
</evidence>
<evidence type="ECO:0000256" key="4">
    <source>
        <dbReference type="ARBA" id="ARBA00022691"/>
    </source>
</evidence>
<dbReference type="CDD" id="cd01335">
    <property type="entry name" value="Radical_SAM"/>
    <property type="match status" value="1"/>
</dbReference>
<dbReference type="SUPFAM" id="SSF102114">
    <property type="entry name" value="Radical SAM enzymes"/>
    <property type="match status" value="1"/>
</dbReference>
<dbReference type="SFLD" id="SFLDS00029">
    <property type="entry name" value="Radical_SAM"/>
    <property type="match status" value="1"/>
</dbReference>
<evidence type="ECO:0000259" key="8">
    <source>
        <dbReference type="PROSITE" id="PS51332"/>
    </source>
</evidence>
<proteinExistence type="predicted"/>
<dbReference type="CDD" id="cd02068">
    <property type="entry name" value="radical_SAM_B12_BD"/>
    <property type="match status" value="1"/>
</dbReference>
<evidence type="ECO:0000313" key="11">
    <source>
        <dbReference type="Proteomes" id="UP000179266"/>
    </source>
</evidence>
<evidence type="ECO:0000256" key="2">
    <source>
        <dbReference type="ARBA" id="ARBA00022603"/>
    </source>
</evidence>
<dbReference type="Gene3D" id="3.80.30.20">
    <property type="entry name" value="tm_1862 like domain"/>
    <property type="match status" value="1"/>
</dbReference>
<evidence type="ECO:0000256" key="3">
    <source>
        <dbReference type="ARBA" id="ARBA00022679"/>
    </source>
</evidence>
<dbReference type="PANTHER" id="PTHR43409">
    <property type="entry name" value="ANAEROBIC MAGNESIUM-PROTOPORPHYRIN IX MONOMETHYL ESTER CYCLASE-RELATED"/>
    <property type="match status" value="1"/>
</dbReference>
<dbReference type="SMART" id="SM00729">
    <property type="entry name" value="Elp3"/>
    <property type="match status" value="1"/>
</dbReference>
<dbReference type="InterPro" id="IPR006158">
    <property type="entry name" value="Cobalamin-bd"/>
</dbReference>
<comment type="cofactor">
    <cofactor evidence="1">
        <name>[4Fe-4S] cluster</name>
        <dbReference type="ChEBI" id="CHEBI:49883"/>
    </cofactor>
</comment>
<dbReference type="Pfam" id="PF04055">
    <property type="entry name" value="Radical_SAM"/>
    <property type="match status" value="1"/>
</dbReference>
<organism evidence="10 11">
    <name type="scientific">Candidatus Schekmanbacteria bacterium RBG_13_48_7</name>
    <dbReference type="NCBI Taxonomy" id="1817878"/>
    <lineage>
        <taxon>Bacteria</taxon>
        <taxon>Candidatus Schekmaniibacteriota</taxon>
    </lineage>
</organism>
<dbReference type="SFLD" id="SFLDG01123">
    <property type="entry name" value="methyltransferase_(Class_B)"/>
    <property type="match status" value="1"/>
</dbReference>
<keyword evidence="5" id="KW-0479">Metal-binding</keyword>
<dbReference type="InterPro" id="IPR058240">
    <property type="entry name" value="rSAM_sf"/>
</dbReference>
<keyword evidence="6" id="KW-0408">Iron</keyword>
<evidence type="ECO:0000313" key="10">
    <source>
        <dbReference type="EMBL" id="OGL50423.1"/>
    </source>
</evidence>
<dbReference type="PROSITE" id="PS51332">
    <property type="entry name" value="B12_BINDING"/>
    <property type="match status" value="1"/>
</dbReference>
<dbReference type="GO" id="GO:0051539">
    <property type="term" value="F:4 iron, 4 sulfur cluster binding"/>
    <property type="evidence" value="ECO:0007669"/>
    <property type="project" value="UniProtKB-KW"/>
</dbReference>
<evidence type="ECO:0000259" key="9">
    <source>
        <dbReference type="PROSITE" id="PS51918"/>
    </source>
</evidence>
<dbReference type="InterPro" id="IPR034466">
    <property type="entry name" value="Methyltransferase_Class_B"/>
</dbReference>
<dbReference type="InterPro" id="IPR023404">
    <property type="entry name" value="rSAM_horseshoe"/>
</dbReference>
<name>A0A1F7S9F3_9BACT</name>
<dbReference type="AlphaFoldDB" id="A0A1F7S9F3"/>
<keyword evidence="2" id="KW-0489">Methyltransferase</keyword>
<sequence length="472" mass="54037">MQMKVLLTLPPDPGASFTMPDLGLGYLAASLQKANLPVNIVDSINESLTLDELITRIGSIQPDIVGIKFFSKDFYVSHKFLKKIKEIYPEITTVGGGPHPSCSDPKDLMEQLPDLDYAIRGEAEKSIVTFVKLIRSIRQGEKIDNDMFRNLPGLIWRMNDAVFSNPPDFIENLDELGFPAWDLLDPHKFVKKFEFSIFTKPPSVNIIATRGCPYPCSFCATSLTTGKKVRSRSVSNILEEISFLLDHYNIQTINFIDDNFTFHKSFVKAFCEEILKRKMKFEWHCPYGVRLNSLDASIVKLMEQSGCISIAVGIESGSSRILDHMKKKLSIDQIREQISMIKKNSKLKIQGFFILGYPEENREDIQKTILFARSLPLDMASFSLFCPIPGTPIYEQLVQQGKLIEPLKWDDYTMDSVVYAPDGISLEELNKYHRTAYMRFYLRPGVIFNLILQMRSTKQIRFLIWGFLHRLL</sequence>
<evidence type="ECO:0000256" key="1">
    <source>
        <dbReference type="ARBA" id="ARBA00001966"/>
    </source>
</evidence>
<feature type="domain" description="B12-binding" evidence="8">
    <location>
        <begin position="2"/>
        <end position="144"/>
    </location>
</feature>
<feature type="domain" description="Radical SAM core" evidence="9">
    <location>
        <begin position="198"/>
        <end position="422"/>
    </location>
</feature>
<dbReference type="GO" id="GO:0046872">
    <property type="term" value="F:metal ion binding"/>
    <property type="evidence" value="ECO:0007669"/>
    <property type="project" value="UniProtKB-KW"/>
</dbReference>
<protein>
    <submittedName>
        <fullName evidence="10">Uncharacterized protein</fullName>
    </submittedName>
</protein>
<keyword evidence="3" id="KW-0808">Transferase</keyword>
<dbReference type="PROSITE" id="PS51918">
    <property type="entry name" value="RADICAL_SAM"/>
    <property type="match status" value="1"/>
</dbReference>
<keyword evidence="7" id="KW-0411">Iron-sulfur</keyword>
<dbReference type="InterPro" id="IPR006638">
    <property type="entry name" value="Elp3/MiaA/NifB-like_rSAM"/>
</dbReference>
<feature type="non-terminal residue" evidence="10">
    <location>
        <position position="472"/>
    </location>
</feature>
<comment type="caution">
    <text evidence="10">The sequence shown here is derived from an EMBL/GenBank/DDBJ whole genome shotgun (WGS) entry which is preliminary data.</text>
</comment>